<reference evidence="1" key="1">
    <citation type="submission" date="2018-02" db="EMBL/GenBank/DDBJ databases">
        <title>The genomes of Aspergillus section Nigri reveals drivers in fungal speciation.</title>
        <authorList>
            <consortium name="DOE Joint Genome Institute"/>
            <person name="Vesth T.C."/>
            <person name="Nybo J."/>
            <person name="Theobald S."/>
            <person name="Brandl J."/>
            <person name="Frisvad J.C."/>
            <person name="Nielsen K.F."/>
            <person name="Lyhne E.K."/>
            <person name="Kogle M.E."/>
            <person name="Kuo A."/>
            <person name="Riley R."/>
            <person name="Clum A."/>
            <person name="Nolan M."/>
            <person name="Lipzen A."/>
            <person name="Salamov A."/>
            <person name="Henrissat B."/>
            <person name="Wiebenga A."/>
            <person name="De vries R.P."/>
            <person name="Grigoriev I.V."/>
            <person name="Mortensen U.H."/>
            <person name="Andersen M.R."/>
            <person name="Baker S.E."/>
        </authorList>
    </citation>
    <scope>NUCLEOTIDE SEQUENCE</scope>
    <source>
        <strain evidence="1">CBS 621.78</strain>
    </source>
</reference>
<dbReference type="Proteomes" id="UP000249057">
    <property type="component" value="Unassembled WGS sequence"/>
</dbReference>
<keyword evidence="2" id="KW-1185">Reference proteome</keyword>
<name>A0ACD1FV79_9EURO</name>
<evidence type="ECO:0000313" key="1">
    <source>
        <dbReference type="EMBL" id="RAH40859.1"/>
    </source>
</evidence>
<evidence type="ECO:0000313" key="2">
    <source>
        <dbReference type="Proteomes" id="UP000249057"/>
    </source>
</evidence>
<sequence>MKLKKESQRKAIVLLLQSSTTTAPSLIYPKLIPSSPFIHCLSSLLSKYTLPYTYIQYTPPPPPPPPVLLSSYLDGYHHQASYHGNKLARFRPSWVSFTAHCSWSLSLRTTTPSIIALPVLVIYSVEFTVDFCCLERLSREGLLAGWLARSSSSSLPPSPRNPPPPPPPPPATADRFLFIR</sequence>
<accession>A0ACD1FV79</accession>
<proteinExistence type="predicted"/>
<dbReference type="EMBL" id="KZ825398">
    <property type="protein sequence ID" value="RAH40859.1"/>
    <property type="molecule type" value="Genomic_DNA"/>
</dbReference>
<organism evidence="1 2">
    <name type="scientific">Aspergillus brunneoviolaceus CBS 621.78</name>
    <dbReference type="NCBI Taxonomy" id="1450534"/>
    <lineage>
        <taxon>Eukaryota</taxon>
        <taxon>Fungi</taxon>
        <taxon>Dikarya</taxon>
        <taxon>Ascomycota</taxon>
        <taxon>Pezizomycotina</taxon>
        <taxon>Eurotiomycetes</taxon>
        <taxon>Eurotiomycetidae</taxon>
        <taxon>Eurotiales</taxon>
        <taxon>Aspergillaceae</taxon>
        <taxon>Aspergillus</taxon>
        <taxon>Aspergillus subgen. Circumdati</taxon>
    </lineage>
</organism>
<gene>
    <name evidence="1" type="ORF">BO95DRAFT_281081</name>
</gene>
<protein>
    <submittedName>
        <fullName evidence="1">Uncharacterized protein</fullName>
    </submittedName>
</protein>